<protein>
    <submittedName>
        <fullName evidence="2">Uncharacterized protein</fullName>
    </submittedName>
</protein>
<reference evidence="2 3" key="1">
    <citation type="submission" date="2022-05" db="EMBL/GenBank/DDBJ databases">
        <authorList>
            <consortium name="Genoscope - CEA"/>
            <person name="William W."/>
        </authorList>
    </citation>
    <scope>NUCLEOTIDE SEQUENCE [LARGE SCALE GENOMIC DNA]</scope>
</reference>
<evidence type="ECO:0000256" key="1">
    <source>
        <dbReference type="SAM" id="SignalP"/>
    </source>
</evidence>
<feature type="signal peptide" evidence="1">
    <location>
        <begin position="1"/>
        <end position="19"/>
    </location>
</feature>
<accession>A0ABN8M7K5</accession>
<feature type="chain" id="PRO_5046805424" evidence="1">
    <location>
        <begin position="20"/>
        <end position="292"/>
    </location>
</feature>
<evidence type="ECO:0000313" key="2">
    <source>
        <dbReference type="EMBL" id="CAH3023659.1"/>
    </source>
</evidence>
<comment type="caution">
    <text evidence="2">The sequence shown here is derived from an EMBL/GenBank/DDBJ whole genome shotgun (WGS) entry which is preliminary data.</text>
</comment>
<evidence type="ECO:0000313" key="3">
    <source>
        <dbReference type="Proteomes" id="UP001159427"/>
    </source>
</evidence>
<name>A0ABN8M7K5_9CNID</name>
<dbReference type="Proteomes" id="UP001159427">
    <property type="component" value="Unassembled WGS sequence"/>
</dbReference>
<keyword evidence="3" id="KW-1185">Reference proteome</keyword>
<keyword evidence="1" id="KW-0732">Signal</keyword>
<organism evidence="2 3">
    <name type="scientific">Porites evermanni</name>
    <dbReference type="NCBI Taxonomy" id="104178"/>
    <lineage>
        <taxon>Eukaryota</taxon>
        <taxon>Metazoa</taxon>
        <taxon>Cnidaria</taxon>
        <taxon>Anthozoa</taxon>
        <taxon>Hexacorallia</taxon>
        <taxon>Scleractinia</taxon>
        <taxon>Fungiina</taxon>
        <taxon>Poritidae</taxon>
        <taxon>Porites</taxon>
    </lineage>
</organism>
<gene>
    <name evidence="2" type="ORF">PEVE_00020118</name>
</gene>
<proteinExistence type="predicted"/>
<sequence length="292" mass="33105">MISLTTAVFTFIIFSCSCATDPGIQLNIYSQEEVSGCYVYNQTLGVCFDVKTGSIKLTRKSTGTVLAIFQDLGQNITLYQILDKPFIRSGPLMVYLPDYVQREPDRMRVFAQWITSQSANQQDLLFWSQYQQALRALRKIPELLLIDRAATALRDNSTLLEILSPFYGLLYNLLMTSGVEIPPELQAPDMADDQTADQYGAKETRCSKPTKHDCRGMCGAGCNCWEWVCGDCCFHQSCYEHDLCCKHAPWSSYCLLPFGIFDGLQISCERFSHYEACLKTTSSFSSWFQGWK</sequence>
<dbReference type="EMBL" id="CALNXI010000270">
    <property type="protein sequence ID" value="CAH3023659.1"/>
    <property type="molecule type" value="Genomic_DNA"/>
</dbReference>